<dbReference type="SUPFAM" id="SSF52954">
    <property type="entry name" value="Class II aaRS ABD-related"/>
    <property type="match status" value="1"/>
</dbReference>
<reference evidence="7" key="1">
    <citation type="submission" date="2025-08" db="UniProtKB">
        <authorList>
            <consortium name="Ensembl"/>
        </authorList>
    </citation>
    <scope>IDENTIFICATION</scope>
</reference>
<reference evidence="7" key="2">
    <citation type="submission" date="2025-09" db="UniProtKB">
        <authorList>
            <consortium name="Ensembl"/>
        </authorList>
    </citation>
    <scope>IDENTIFICATION</scope>
</reference>
<evidence type="ECO:0000256" key="1">
    <source>
        <dbReference type="ARBA" id="ARBA00022598"/>
    </source>
</evidence>
<dbReference type="FunFam" id="3.40.50.800:FF:000005">
    <property type="entry name" value="bifunctional glutamate/proline--tRNA ligase"/>
    <property type="match status" value="1"/>
</dbReference>
<dbReference type="InterPro" id="IPR020059">
    <property type="entry name" value="Glu/Gln-tRNA-synth_Ib_codon-bd"/>
</dbReference>
<dbReference type="FunFam" id="3.40.50.620:FF:000070">
    <property type="entry name" value="Bifunctional glutamate/proline--tRNA ligase"/>
    <property type="match status" value="1"/>
</dbReference>
<dbReference type="Pfam" id="PF03950">
    <property type="entry name" value="tRNA-synt_1c_C"/>
    <property type="match status" value="1"/>
</dbReference>
<dbReference type="InterPro" id="IPR000924">
    <property type="entry name" value="Glu/Gln-tRNA-synth"/>
</dbReference>
<dbReference type="Pfam" id="PF00587">
    <property type="entry name" value="tRNA-synt_2b"/>
    <property type="match status" value="1"/>
</dbReference>
<evidence type="ECO:0000259" key="6">
    <source>
        <dbReference type="PROSITE" id="PS50862"/>
    </source>
</evidence>
<dbReference type="PANTHER" id="PTHR43382">
    <property type="entry name" value="PROLYL-TRNA SYNTHETASE"/>
    <property type="match status" value="1"/>
</dbReference>
<dbReference type="GO" id="GO:0005737">
    <property type="term" value="C:cytoplasm"/>
    <property type="evidence" value="ECO:0007669"/>
    <property type="project" value="InterPro"/>
</dbReference>
<dbReference type="InterPro" id="IPR004499">
    <property type="entry name" value="Pro-tRNA-ligase_IIa_arc-type"/>
</dbReference>
<proteinExistence type="inferred from homology"/>
<dbReference type="SMART" id="SM00946">
    <property type="entry name" value="ProRS-C_1"/>
    <property type="match status" value="1"/>
</dbReference>
<name>A0A672L3I2_SINGR</name>
<protein>
    <submittedName>
        <fullName evidence="7">Bifunctional glutamate/proline--tRNA ligase-like</fullName>
    </submittedName>
</protein>
<dbReference type="InterPro" id="IPR017449">
    <property type="entry name" value="Pro-tRNA_synth_II"/>
</dbReference>
<dbReference type="SUPFAM" id="SSF52374">
    <property type="entry name" value="Nucleotidylyl transferase"/>
    <property type="match status" value="1"/>
</dbReference>
<keyword evidence="2" id="KW-0547">Nucleotide-binding</keyword>
<dbReference type="Gene3D" id="3.40.50.800">
    <property type="entry name" value="Anticodon-binding domain"/>
    <property type="match status" value="1"/>
</dbReference>
<keyword evidence="5" id="KW-0030">Aminoacyl-tRNA synthetase</keyword>
<dbReference type="GO" id="GO:0004827">
    <property type="term" value="F:proline-tRNA ligase activity"/>
    <property type="evidence" value="ECO:0007669"/>
    <property type="project" value="InterPro"/>
</dbReference>
<dbReference type="InterPro" id="IPR016061">
    <property type="entry name" value="Pro-tRNA_ligase_II_C"/>
</dbReference>
<dbReference type="CDD" id="cd00778">
    <property type="entry name" value="ProRS_core_arch_euk"/>
    <property type="match status" value="1"/>
</dbReference>
<dbReference type="SUPFAM" id="SSF50715">
    <property type="entry name" value="Ribosomal protein L25-like"/>
    <property type="match status" value="1"/>
</dbReference>
<dbReference type="SUPFAM" id="SSF64586">
    <property type="entry name" value="C-terminal domain of ProRS"/>
    <property type="match status" value="1"/>
</dbReference>
<dbReference type="InterPro" id="IPR036621">
    <property type="entry name" value="Anticodon-bd_dom_sf"/>
</dbReference>
<dbReference type="Pfam" id="PF03129">
    <property type="entry name" value="HGTP_anticodon"/>
    <property type="match status" value="1"/>
</dbReference>
<keyword evidence="4" id="KW-0648">Protein biosynthesis</keyword>
<dbReference type="Gene3D" id="3.90.800.10">
    <property type="entry name" value="Glutamyl-tRNA Synthetase, Domain 3"/>
    <property type="match status" value="1"/>
</dbReference>
<dbReference type="InterPro" id="IPR014729">
    <property type="entry name" value="Rossmann-like_a/b/a_fold"/>
</dbReference>
<dbReference type="InterPro" id="IPR020058">
    <property type="entry name" value="Glu/Gln-tRNA-synth_Ib_cat-dom"/>
</dbReference>
<dbReference type="InterPro" id="IPR001412">
    <property type="entry name" value="aa-tRNA-synth_I_CS"/>
</dbReference>
<dbReference type="PANTHER" id="PTHR43382:SF2">
    <property type="entry name" value="BIFUNCTIONAL GLUTAMATE_PROLINE--TRNA LIGASE"/>
    <property type="match status" value="1"/>
</dbReference>
<dbReference type="GO" id="GO:0004818">
    <property type="term" value="F:glutamate-tRNA ligase activity"/>
    <property type="evidence" value="ECO:0007669"/>
    <property type="project" value="InterPro"/>
</dbReference>
<dbReference type="GO" id="GO:0006433">
    <property type="term" value="P:prolyl-tRNA aminoacylation"/>
    <property type="evidence" value="ECO:0007669"/>
    <property type="project" value="InterPro"/>
</dbReference>
<dbReference type="Pfam" id="PF09180">
    <property type="entry name" value="ProRS-C_1"/>
    <property type="match status" value="1"/>
</dbReference>
<evidence type="ECO:0000313" key="7">
    <source>
        <dbReference type="Ensembl" id="ENSSGRP00000017829.1"/>
    </source>
</evidence>
<dbReference type="InterPro" id="IPR004154">
    <property type="entry name" value="Anticodon-bd"/>
</dbReference>
<dbReference type="CDD" id="cd10309">
    <property type="entry name" value="GST_C_GluProRS_N"/>
    <property type="match status" value="1"/>
</dbReference>
<dbReference type="InterPro" id="IPR011035">
    <property type="entry name" value="Ribosomal_bL25/Gln-tRNA_synth"/>
</dbReference>
<dbReference type="FunFam" id="1.10.1160.10:FF:000001">
    <property type="entry name" value="Glutamine--tRNA ligase"/>
    <property type="match status" value="1"/>
</dbReference>
<feature type="domain" description="Aminoacyl-transfer RNA synthetases class-II family profile" evidence="6">
    <location>
        <begin position="588"/>
        <end position="839"/>
    </location>
</feature>
<dbReference type="InterPro" id="IPR002314">
    <property type="entry name" value="aa-tRNA-synt_IIb"/>
</dbReference>
<gene>
    <name evidence="7" type="primary">eprs1</name>
</gene>
<dbReference type="GO" id="GO:0017101">
    <property type="term" value="C:aminoacyl-tRNA synthetase multienzyme complex"/>
    <property type="evidence" value="ECO:0007669"/>
    <property type="project" value="TreeGrafter"/>
</dbReference>
<dbReference type="CDD" id="cd00862">
    <property type="entry name" value="ProRS_anticodon_zinc"/>
    <property type="match status" value="1"/>
</dbReference>
<sequence>MALNLTINSSNPPLGALLTAEHVKGSVNLSVEEGKDTMLHVSDQVQFSDVNSITRYLARVAPALGLYGSNVMEQTEVDHWLEFSARRLCAQSDLSSAMGDLDKALALRTFLVGHSVTLADLCVWAALKGQSFGQFGASSTGIGESQEKKQDLGKFVELPGAEMGKVVVRFPPEASGYLHIGHAKAALLNQHYQLNFKGKLIMRFDDTNPEKEKEDFEKVILEDVAMLHIKPDQFTYTSDHFPTILRMGEKLLQEGNAYIDDTPPDVMKQEREQRVKSRNPVEKNMQMWEEMKKGTEFGQTCCMRAKLDMNSNNGCLRDPTLFRCKNAPHPRTGSTYKVYPTYDFACPIVDSVEGVTHALRTTEYHDRDEQFYWVIDALGLRKPYIWEYARLNLNNTVLSKRKLTWFVDQGYVDGWDDPRFPTVRGVLRRGMTVEGLKQFIAAQGGSRSVVNMEWDKIWAFNKKVIDPIAPRYTALLSSQVVPVCISEAKEEMKEVAKHPKNADVGMKLVWYGPKVFIEGADAETFTEGETVTFINWGNIIITKIHSRRTVWLFIGFFFFFFFFYQNHRFCCFQVITKAEMIEYYDVSGCYVLRPWSYAIWDAIKEFFDREIKKLGVENCYFPMFVSQAALEKEKTHIADFAPEVAWVTRSGKTELAEPVAVRPTSETVMYPAYAKWVQSHRDLPIKLNQWCNVVRWEFKHPQPFLRTREFLWQEGHTAFATKEEAVEEVLQILDLYARVYEELMAIPVVKGRKTEKEKFAGGDYTTTVEAYISASGRAIQGATSHHLGQNFSKMFEIVFEDPKRPGEKQLAYQNSWGITTRTIGVLTMVHGDNMGLVLPPRVACLQVIIIPCGITATLPEAEKELLLAQCSKYLSKLEKADIRVKADLRDNYSPGWKFNHWELKGVPIRLEVGPKDLKRGQFVAVRRDTGEKLTVPEADAEKKILNLLEEIQNNLFKRASDDLHKHMVVADTMEQFQKDLDLGRIVQIPFCGGIECEDWIKKTTAKDQDLEPGAPSMGAKSLCIPFEPLKTLQAGQMCVSGKEPAQFYTLFGRSY</sequence>
<dbReference type="GO" id="GO:0005524">
    <property type="term" value="F:ATP binding"/>
    <property type="evidence" value="ECO:0007669"/>
    <property type="project" value="UniProtKB-KW"/>
</dbReference>
<dbReference type="PROSITE" id="PS50862">
    <property type="entry name" value="AA_TRNA_LIGASE_II"/>
    <property type="match status" value="1"/>
</dbReference>
<dbReference type="HAMAP" id="MF_01571">
    <property type="entry name" value="Pro_tRNA_synth_type3"/>
    <property type="match status" value="1"/>
</dbReference>
<dbReference type="GO" id="GO:0006424">
    <property type="term" value="P:glutamyl-tRNA aminoacylation"/>
    <property type="evidence" value="ECO:0007669"/>
    <property type="project" value="InterPro"/>
</dbReference>
<dbReference type="AlphaFoldDB" id="A0A672L3I2"/>
<dbReference type="SUPFAM" id="SSF55681">
    <property type="entry name" value="Class II aaRS and biotin synthetases"/>
    <property type="match status" value="1"/>
</dbReference>
<dbReference type="Pfam" id="PF00749">
    <property type="entry name" value="tRNA-synt_1c"/>
    <property type="match status" value="1"/>
</dbReference>
<dbReference type="FunFam" id="3.30.930.10:FF:000007">
    <property type="entry name" value="Bifunctional glutamate/proline--tRNA ligase"/>
    <property type="match status" value="1"/>
</dbReference>
<dbReference type="FunFam" id="3.90.800.10:FF:000001">
    <property type="entry name" value="Glutamine--tRNA ligase"/>
    <property type="match status" value="1"/>
</dbReference>
<dbReference type="InterPro" id="IPR036282">
    <property type="entry name" value="Glutathione-S-Trfase_C_sf"/>
</dbReference>
<dbReference type="Gene3D" id="3.40.50.620">
    <property type="entry name" value="HUPs"/>
    <property type="match status" value="1"/>
</dbReference>
<organism evidence="7 8">
    <name type="scientific">Sinocyclocheilus grahami</name>
    <name type="common">Dianchi golden-line fish</name>
    <name type="synonym">Barbus grahami</name>
    <dbReference type="NCBI Taxonomy" id="75366"/>
    <lineage>
        <taxon>Eukaryota</taxon>
        <taxon>Metazoa</taxon>
        <taxon>Chordata</taxon>
        <taxon>Craniata</taxon>
        <taxon>Vertebrata</taxon>
        <taxon>Euteleostomi</taxon>
        <taxon>Actinopterygii</taxon>
        <taxon>Neopterygii</taxon>
        <taxon>Teleostei</taxon>
        <taxon>Ostariophysi</taxon>
        <taxon>Cypriniformes</taxon>
        <taxon>Cyprinidae</taxon>
        <taxon>Cyprininae</taxon>
        <taxon>Sinocyclocheilus</taxon>
    </lineage>
</organism>
<dbReference type="InterPro" id="IPR033721">
    <property type="entry name" value="ProRS_core_arch_euk"/>
</dbReference>
<evidence type="ECO:0000256" key="5">
    <source>
        <dbReference type="ARBA" id="ARBA00023146"/>
    </source>
</evidence>
<keyword evidence="8" id="KW-1185">Reference proteome</keyword>
<dbReference type="InterPro" id="IPR020061">
    <property type="entry name" value="Glu_tRNA_lig_a-bdl"/>
</dbReference>
<evidence type="ECO:0000313" key="8">
    <source>
        <dbReference type="Proteomes" id="UP000472262"/>
    </source>
</evidence>
<keyword evidence="3" id="KW-0067">ATP-binding</keyword>
<dbReference type="Ensembl" id="ENSSGRT00000019269.1">
    <property type="protein sequence ID" value="ENSSGRP00000017829.1"/>
    <property type="gene ID" value="ENSSGRG00000009664.1"/>
</dbReference>
<dbReference type="Proteomes" id="UP000472262">
    <property type="component" value="Unassembled WGS sequence"/>
</dbReference>
<dbReference type="NCBIfam" id="TIGR00408">
    <property type="entry name" value="proS_fam_I"/>
    <property type="match status" value="1"/>
</dbReference>
<evidence type="ECO:0000256" key="4">
    <source>
        <dbReference type="ARBA" id="ARBA00022917"/>
    </source>
</evidence>
<dbReference type="FunFam" id="3.30.110.30:FF:000001">
    <property type="entry name" value="Bifunctional glutamate/proline--tRNA ligase"/>
    <property type="match status" value="1"/>
</dbReference>
<dbReference type="PROSITE" id="PS00178">
    <property type="entry name" value="AA_TRNA_LIGASE_I"/>
    <property type="match status" value="1"/>
</dbReference>
<dbReference type="InterPro" id="IPR004526">
    <property type="entry name" value="Glu-tRNA-synth_arc/euk"/>
</dbReference>
<dbReference type="InterPro" id="IPR045864">
    <property type="entry name" value="aa-tRNA-synth_II/BPL/LPL"/>
</dbReference>
<dbReference type="Gene3D" id="1.10.1160.10">
    <property type="entry name" value="Glutamyl-trna Synthetase, Domain 2"/>
    <property type="match status" value="1"/>
</dbReference>
<evidence type="ECO:0000256" key="2">
    <source>
        <dbReference type="ARBA" id="ARBA00022741"/>
    </source>
</evidence>
<keyword evidence="1" id="KW-0436">Ligase</keyword>
<dbReference type="PRINTS" id="PR00987">
    <property type="entry name" value="TRNASYNTHGLU"/>
</dbReference>
<dbReference type="Gene3D" id="3.30.930.10">
    <property type="entry name" value="Bira Bifunctional Protein, Domain 2"/>
    <property type="match status" value="1"/>
</dbReference>
<dbReference type="SUPFAM" id="SSF47616">
    <property type="entry name" value="GST C-terminal domain-like"/>
    <property type="match status" value="1"/>
</dbReference>
<dbReference type="Gene3D" id="1.20.1050.130">
    <property type="match status" value="1"/>
</dbReference>
<dbReference type="NCBIfam" id="TIGR00463">
    <property type="entry name" value="gltX_arch"/>
    <property type="match status" value="1"/>
</dbReference>
<accession>A0A672L3I2</accession>
<dbReference type="InterPro" id="IPR006195">
    <property type="entry name" value="aa-tRNA-synth_II"/>
</dbReference>
<evidence type="ECO:0000256" key="3">
    <source>
        <dbReference type="ARBA" id="ARBA00022840"/>
    </source>
</evidence>
<dbReference type="Gene3D" id="3.30.110.30">
    <property type="entry name" value="C-terminal domain of ProRS"/>
    <property type="match status" value="1"/>
</dbReference>